<dbReference type="Proteomes" id="UP001157502">
    <property type="component" value="Chromosome 14"/>
</dbReference>
<sequence>MEKVLVTMVTVLLVLCPAESQVLSVSGVVGGRVLIKCKHAFASDNNKYFCRGSCTSSDIIIQTTDNKKYNEKGRYSIHAFGNGDVTVIINDLQKSDSGTYWCGVDRVGVDTYQQVYLSVEEGFTTTTDTTSTILIHTVTYSVPDEGISTDVLVYMGAGLVVLVCVLAFLLIYLKQRNRSKIRTACERSKRTSSNPIYSTSTNQQPDTHDISSDHATATNQHLDDVYSNIDPSTEAPDSLSYATFNFPRDPSCLQYANVSFSKESDVRNQPDSVEYSTVRGQRHANHEMETYSTVKPTSSR</sequence>
<protein>
    <submittedName>
        <fullName evidence="1">Uncharacterized protein</fullName>
    </submittedName>
</protein>
<proteinExistence type="predicted"/>
<dbReference type="EMBL" id="CM055741">
    <property type="protein sequence ID" value="KAJ8001471.1"/>
    <property type="molecule type" value="Genomic_DNA"/>
</dbReference>
<name>A0ACC2GCT0_DALPE</name>
<organism evidence="1 2">
    <name type="scientific">Dallia pectoralis</name>
    <name type="common">Alaska blackfish</name>
    <dbReference type="NCBI Taxonomy" id="75939"/>
    <lineage>
        <taxon>Eukaryota</taxon>
        <taxon>Metazoa</taxon>
        <taxon>Chordata</taxon>
        <taxon>Craniata</taxon>
        <taxon>Vertebrata</taxon>
        <taxon>Euteleostomi</taxon>
        <taxon>Actinopterygii</taxon>
        <taxon>Neopterygii</taxon>
        <taxon>Teleostei</taxon>
        <taxon>Protacanthopterygii</taxon>
        <taxon>Esociformes</taxon>
        <taxon>Umbridae</taxon>
        <taxon>Dallia</taxon>
    </lineage>
</organism>
<accession>A0ACC2GCT0</accession>
<gene>
    <name evidence="1" type="ORF">DPEC_G00169840</name>
</gene>
<reference evidence="1" key="1">
    <citation type="submission" date="2021-05" db="EMBL/GenBank/DDBJ databases">
        <authorList>
            <person name="Pan Q."/>
            <person name="Jouanno E."/>
            <person name="Zahm M."/>
            <person name="Klopp C."/>
            <person name="Cabau C."/>
            <person name="Louis A."/>
            <person name="Berthelot C."/>
            <person name="Parey E."/>
            <person name="Roest Crollius H."/>
            <person name="Montfort J."/>
            <person name="Robinson-Rechavi M."/>
            <person name="Bouchez O."/>
            <person name="Lampietro C."/>
            <person name="Lopez Roques C."/>
            <person name="Donnadieu C."/>
            <person name="Postlethwait J."/>
            <person name="Bobe J."/>
            <person name="Dillon D."/>
            <person name="Chandos A."/>
            <person name="von Hippel F."/>
            <person name="Guiguen Y."/>
        </authorList>
    </citation>
    <scope>NUCLEOTIDE SEQUENCE</scope>
    <source>
        <strain evidence="1">YG-Jan2019</strain>
    </source>
</reference>
<comment type="caution">
    <text evidence="1">The sequence shown here is derived from an EMBL/GenBank/DDBJ whole genome shotgun (WGS) entry which is preliminary data.</text>
</comment>
<evidence type="ECO:0000313" key="1">
    <source>
        <dbReference type="EMBL" id="KAJ8001471.1"/>
    </source>
</evidence>
<keyword evidence="2" id="KW-1185">Reference proteome</keyword>
<evidence type="ECO:0000313" key="2">
    <source>
        <dbReference type="Proteomes" id="UP001157502"/>
    </source>
</evidence>